<dbReference type="EMBL" id="FNJB01000027">
    <property type="protein sequence ID" value="SDP92313.1"/>
    <property type="molecule type" value="Genomic_DNA"/>
</dbReference>
<evidence type="ECO:0000256" key="3">
    <source>
        <dbReference type="ARBA" id="ARBA00022692"/>
    </source>
</evidence>
<dbReference type="PROSITE" id="PS51371">
    <property type="entry name" value="CBS"/>
    <property type="match status" value="1"/>
</dbReference>
<protein>
    <submittedName>
        <fullName evidence="12">Hemolysin, contains CBS domains</fullName>
    </submittedName>
</protein>
<reference evidence="13" key="1">
    <citation type="submission" date="2016-10" db="EMBL/GenBank/DDBJ databases">
        <authorList>
            <person name="Varghese N."/>
            <person name="Submissions S."/>
        </authorList>
    </citation>
    <scope>NUCLEOTIDE SEQUENCE [LARGE SCALE GENOMIC DNA]</scope>
    <source>
        <strain evidence="13">IBRC-M 10655</strain>
    </source>
</reference>
<evidence type="ECO:0000256" key="4">
    <source>
        <dbReference type="ARBA" id="ARBA00022737"/>
    </source>
</evidence>
<proteinExistence type="predicted"/>
<dbReference type="PROSITE" id="PS51846">
    <property type="entry name" value="CNNM"/>
    <property type="match status" value="1"/>
</dbReference>
<keyword evidence="7" id="KW-0129">CBS domain</keyword>
<evidence type="ECO:0000313" key="13">
    <source>
        <dbReference type="Proteomes" id="UP000199651"/>
    </source>
</evidence>
<dbReference type="Proteomes" id="UP000199651">
    <property type="component" value="Unassembled WGS sequence"/>
</dbReference>
<evidence type="ECO:0000259" key="10">
    <source>
        <dbReference type="PROSITE" id="PS51371"/>
    </source>
</evidence>
<dbReference type="CDD" id="cd04590">
    <property type="entry name" value="CBS_pair_CorC_HlyC_assoc"/>
    <property type="match status" value="1"/>
</dbReference>
<dbReference type="RefSeq" id="WP_091384446.1">
    <property type="nucleotide sequence ID" value="NZ_FNDV01000007.1"/>
</dbReference>
<keyword evidence="4" id="KW-0677">Repeat</keyword>
<dbReference type="GO" id="GO:0005886">
    <property type="term" value="C:plasma membrane"/>
    <property type="evidence" value="ECO:0007669"/>
    <property type="project" value="UniProtKB-SubCell"/>
</dbReference>
<evidence type="ECO:0000256" key="9">
    <source>
        <dbReference type="SAM" id="Phobius"/>
    </source>
</evidence>
<dbReference type="PANTHER" id="PTHR43099:SF5">
    <property type="entry name" value="HLYC_CORC FAMILY TRANSPORTER"/>
    <property type="match status" value="1"/>
</dbReference>
<evidence type="ECO:0000256" key="6">
    <source>
        <dbReference type="ARBA" id="ARBA00023136"/>
    </source>
</evidence>
<organism evidence="12 13">
    <name type="scientific">Actinokineospora alba</name>
    <dbReference type="NCBI Taxonomy" id="504798"/>
    <lineage>
        <taxon>Bacteria</taxon>
        <taxon>Bacillati</taxon>
        <taxon>Actinomycetota</taxon>
        <taxon>Actinomycetes</taxon>
        <taxon>Pseudonocardiales</taxon>
        <taxon>Pseudonocardiaceae</taxon>
        <taxon>Actinokineospora</taxon>
    </lineage>
</organism>
<name>A0A1H0WNT4_9PSEU</name>
<comment type="subcellular location">
    <subcellularLocation>
        <location evidence="1">Cell membrane</location>
        <topology evidence="1">Multi-pass membrane protein</topology>
    </subcellularLocation>
</comment>
<feature type="domain" description="CBS" evidence="10">
    <location>
        <begin position="221"/>
        <end position="281"/>
    </location>
</feature>
<feature type="domain" description="CNNM transmembrane" evidence="11">
    <location>
        <begin position="1"/>
        <end position="202"/>
    </location>
</feature>
<evidence type="ECO:0000256" key="5">
    <source>
        <dbReference type="ARBA" id="ARBA00022989"/>
    </source>
</evidence>
<dbReference type="AlphaFoldDB" id="A0A1H0WNT4"/>
<sequence length="349" mass="37184">MTDVLALFATILLLLGNGFFVGAEFAIITARRDRLEALAHEGKHRAAVAIEAGQQLPLLIAGAQLGITVCSLGLGALSEPVIAGLLESPFHSLDIPPAVLHGVAFAIALGIVVTLHTVIGEMVPKNLAIAGPEGVAMALVPVHYAFCKLVRPVLALFTRASTFVLKLFKVEPRDEMETAYTRDELANLISESRREGLLDDSEHRRLTQTLSSAERTVADVMVPLDQLKTVPSPPTLGDIERAVAETGYSRFPVRMSDGSISGYVHVKDVLDQVDADPATRLPASRVRGLPQVPADSRVDEALSALRRAHSHLATAVAADRTVLGVVALEDLVEEYVGTVRDGTHIANGG</sequence>
<keyword evidence="13" id="KW-1185">Reference proteome</keyword>
<keyword evidence="3 8" id="KW-0812">Transmembrane</keyword>
<dbReference type="InterPro" id="IPR000644">
    <property type="entry name" value="CBS_dom"/>
</dbReference>
<dbReference type="InterPro" id="IPR046342">
    <property type="entry name" value="CBS_dom_sf"/>
</dbReference>
<dbReference type="Pfam" id="PF01595">
    <property type="entry name" value="CNNM"/>
    <property type="match status" value="1"/>
</dbReference>
<dbReference type="PANTHER" id="PTHR43099">
    <property type="entry name" value="UPF0053 PROTEIN YRKA"/>
    <property type="match status" value="1"/>
</dbReference>
<keyword evidence="6 8" id="KW-0472">Membrane</keyword>
<evidence type="ECO:0000259" key="11">
    <source>
        <dbReference type="PROSITE" id="PS51846"/>
    </source>
</evidence>
<dbReference type="InterPro" id="IPR051676">
    <property type="entry name" value="UPF0053_domain"/>
</dbReference>
<dbReference type="OrthoDB" id="110231at2"/>
<keyword evidence="2" id="KW-1003">Cell membrane</keyword>
<dbReference type="Gene3D" id="3.10.580.10">
    <property type="entry name" value="CBS-domain"/>
    <property type="match status" value="1"/>
</dbReference>
<evidence type="ECO:0000256" key="8">
    <source>
        <dbReference type="PROSITE-ProRule" id="PRU01193"/>
    </source>
</evidence>
<dbReference type="Pfam" id="PF00571">
    <property type="entry name" value="CBS"/>
    <property type="match status" value="1"/>
</dbReference>
<evidence type="ECO:0000256" key="1">
    <source>
        <dbReference type="ARBA" id="ARBA00004651"/>
    </source>
</evidence>
<dbReference type="InterPro" id="IPR044751">
    <property type="entry name" value="Ion_transp-like_CBS"/>
</dbReference>
<evidence type="ECO:0000313" key="12">
    <source>
        <dbReference type="EMBL" id="SDP92313.1"/>
    </source>
</evidence>
<gene>
    <name evidence="12" type="ORF">SAMN05192558_1278</name>
</gene>
<evidence type="ECO:0000256" key="2">
    <source>
        <dbReference type="ARBA" id="ARBA00022475"/>
    </source>
</evidence>
<accession>A0A1H0WNT4</accession>
<feature type="transmembrane region" description="Helical" evidence="9">
    <location>
        <begin position="98"/>
        <end position="119"/>
    </location>
</feature>
<dbReference type="InterPro" id="IPR002550">
    <property type="entry name" value="CNNM"/>
</dbReference>
<keyword evidence="5 8" id="KW-1133">Transmembrane helix</keyword>
<dbReference type="SUPFAM" id="SSF54631">
    <property type="entry name" value="CBS-domain pair"/>
    <property type="match status" value="1"/>
</dbReference>
<dbReference type="STRING" id="504798.SAMN05421871_107115"/>
<evidence type="ECO:0000256" key="7">
    <source>
        <dbReference type="PROSITE-ProRule" id="PRU00703"/>
    </source>
</evidence>